<accession>A0A183IAX0</accession>
<dbReference type="GO" id="GO:0046527">
    <property type="term" value="F:glucosyltransferase activity"/>
    <property type="evidence" value="ECO:0007669"/>
    <property type="project" value="TreeGrafter"/>
</dbReference>
<dbReference type="EMBL" id="UZAM01006619">
    <property type="protein sequence ID" value="VDO92025.1"/>
    <property type="molecule type" value="Genomic_DNA"/>
</dbReference>
<evidence type="ECO:0000313" key="5">
    <source>
        <dbReference type="Proteomes" id="UP000270296"/>
    </source>
</evidence>
<dbReference type="InterPro" id="IPR013783">
    <property type="entry name" value="Ig-like_fold"/>
</dbReference>
<dbReference type="AlphaFoldDB" id="A0A183IAX0"/>
<evidence type="ECO:0000313" key="6">
    <source>
        <dbReference type="WBParaSite" id="SBAD_0000078701-mRNA-1"/>
    </source>
</evidence>
<dbReference type="InterPro" id="IPR006598">
    <property type="entry name" value="CAP10"/>
</dbReference>
<sequence length="397" mass="45555">MIAPRLKRLKSDMFSLAGSVITAAVLSGTEVVPEVTCIAYGPGLDSATLSLPVHYFFVRMIGPDGLNLTKSLGQFGLFVQLKGVPKACLVRPEVIDRYDGTYIVRYKKFCLSLNEHATHFFTLNSDTHFEGPIVPSECACPMKMDQWLLKAQCPSEFSNQILKHTAIWPVGSVDLLSVLEQAQRKWGLHEESFSFCHYKIRSPKVVFSCWVYLYRRCYGKHVGFKMFADEIFSFLVKKIQLPDIDLFINLGDWPLEKLVRGADSSRYVPMLSWCRSNDTVDIVLPTYELVEAVIEMMGRLVLFINNLCTVRRHSLELLSVQGMRNVSWSNKFTKAFWRGRDSTSARLLLVNISRLNPDILDARITKFFFFREQMDYYGPEAPIVTFQKFFDSRLSFH</sequence>
<dbReference type="WBParaSite" id="SBAD_0000078701-mRNA-1">
    <property type="protein sequence ID" value="SBAD_0000078701-mRNA-1"/>
    <property type="gene ID" value="SBAD_0000078701"/>
</dbReference>
<dbReference type="PANTHER" id="PTHR12203">
    <property type="entry name" value="KDEL LYS-ASP-GLU-LEU CONTAINING - RELATED"/>
    <property type="match status" value="1"/>
</dbReference>
<evidence type="ECO:0000256" key="1">
    <source>
        <dbReference type="ARBA" id="ARBA00004319"/>
    </source>
</evidence>
<dbReference type="Pfam" id="PF05686">
    <property type="entry name" value="Glyco_transf_90"/>
    <property type="match status" value="1"/>
</dbReference>
<dbReference type="SMART" id="SM00672">
    <property type="entry name" value="CAP10"/>
    <property type="match status" value="1"/>
</dbReference>
<dbReference type="InterPro" id="IPR051091">
    <property type="entry name" value="O-Glucosyltr/Glycosyltrsf_90"/>
</dbReference>
<gene>
    <name evidence="4" type="ORF">SBAD_LOCUS764</name>
</gene>
<proteinExistence type="predicted"/>
<dbReference type="PANTHER" id="PTHR12203:SF122">
    <property type="entry name" value="GLYCOSYL TRANSFERASE CAP10 DOMAIN-CONTAINING PROTEIN"/>
    <property type="match status" value="1"/>
</dbReference>
<reference evidence="6" key="1">
    <citation type="submission" date="2016-06" db="UniProtKB">
        <authorList>
            <consortium name="WormBaseParasite"/>
        </authorList>
    </citation>
    <scope>IDENTIFICATION</scope>
</reference>
<comment type="subcellular location">
    <subcellularLocation>
        <location evidence="1">Endoplasmic reticulum lumen</location>
    </subcellularLocation>
</comment>
<dbReference type="Proteomes" id="UP000270296">
    <property type="component" value="Unassembled WGS sequence"/>
</dbReference>
<comment type="function">
    <text evidence="2">Protein O-glucosyltransferase. Catalyzes the reaction that attaches glucose through an O-glycosidic linkage to a conserved serine residue found in the consensus sequence C-X-S-X-[PA]-C in epidermal growth factor-like repeats. Regulates Notch signaling by glucosylating Notch in the ER, glucosylation is required for the correct folding and cleavage of Notch.</text>
</comment>
<feature type="domain" description="Glycosyl transferase CAP10" evidence="3">
    <location>
        <begin position="240"/>
        <end position="397"/>
    </location>
</feature>
<dbReference type="OrthoDB" id="541052at2759"/>
<evidence type="ECO:0000259" key="3">
    <source>
        <dbReference type="SMART" id="SM00672"/>
    </source>
</evidence>
<protein>
    <submittedName>
        <fullName evidence="6">CAP10 domain-containing protein</fullName>
    </submittedName>
</protein>
<dbReference type="GO" id="GO:0005788">
    <property type="term" value="C:endoplasmic reticulum lumen"/>
    <property type="evidence" value="ECO:0007669"/>
    <property type="project" value="UniProtKB-SubCell"/>
</dbReference>
<evidence type="ECO:0000256" key="2">
    <source>
        <dbReference type="ARBA" id="ARBA00045690"/>
    </source>
</evidence>
<organism evidence="6">
    <name type="scientific">Soboliphyme baturini</name>
    <dbReference type="NCBI Taxonomy" id="241478"/>
    <lineage>
        <taxon>Eukaryota</taxon>
        <taxon>Metazoa</taxon>
        <taxon>Ecdysozoa</taxon>
        <taxon>Nematoda</taxon>
        <taxon>Enoplea</taxon>
        <taxon>Dorylaimia</taxon>
        <taxon>Dioctophymatida</taxon>
        <taxon>Dioctophymatoidea</taxon>
        <taxon>Soboliphymatidae</taxon>
        <taxon>Soboliphyme</taxon>
    </lineage>
</organism>
<name>A0A183IAX0_9BILA</name>
<reference evidence="4 5" key="2">
    <citation type="submission" date="2018-11" db="EMBL/GenBank/DDBJ databases">
        <authorList>
            <consortium name="Pathogen Informatics"/>
        </authorList>
    </citation>
    <scope>NUCLEOTIDE SEQUENCE [LARGE SCALE GENOMIC DNA]</scope>
</reference>
<evidence type="ECO:0000313" key="4">
    <source>
        <dbReference type="EMBL" id="VDO92025.1"/>
    </source>
</evidence>
<dbReference type="Gene3D" id="2.60.40.10">
    <property type="entry name" value="Immunoglobulins"/>
    <property type="match status" value="1"/>
</dbReference>
<keyword evidence="5" id="KW-1185">Reference proteome</keyword>